<dbReference type="Pfam" id="PF08753">
    <property type="entry name" value="NikR_C"/>
    <property type="match status" value="1"/>
</dbReference>
<keyword evidence="3" id="KW-0238">DNA-binding</keyword>
<dbReference type="OrthoDB" id="25654at2157"/>
<dbReference type="Gene3D" id="3.30.70.1150">
    <property type="entry name" value="ACT-like. Chain A, domain 2"/>
    <property type="match status" value="1"/>
</dbReference>
<dbReference type="GeneID" id="97612888"/>
<name>A0A088E824_9CREN</name>
<dbReference type="CDD" id="cd21631">
    <property type="entry name" value="RHH_CopG_NikR-like"/>
    <property type="match status" value="1"/>
</dbReference>
<dbReference type="InterPro" id="IPR010985">
    <property type="entry name" value="Ribbon_hlx_hlx"/>
</dbReference>
<feature type="domain" description="Ribbon-helix-helix protein CopG" evidence="5">
    <location>
        <begin position="5"/>
        <end position="42"/>
    </location>
</feature>
<dbReference type="Proteomes" id="UP000062398">
    <property type="component" value="Chromosome"/>
</dbReference>
<dbReference type="SUPFAM" id="SSF47598">
    <property type="entry name" value="Ribbon-helix-helix"/>
    <property type="match status" value="1"/>
</dbReference>
<evidence type="ECO:0000313" key="8">
    <source>
        <dbReference type="EMBL" id="AKV74952.1"/>
    </source>
</evidence>
<protein>
    <submittedName>
        <fullName evidence="8">Nickel-responsive regulator</fullName>
    </submittedName>
    <submittedName>
        <fullName evidence="7">Transcriptional regulator, CopG family</fullName>
    </submittedName>
</protein>
<evidence type="ECO:0000313" key="17">
    <source>
        <dbReference type="Proteomes" id="UP000062475"/>
    </source>
</evidence>
<dbReference type="EMBL" id="CP008822">
    <property type="protein sequence ID" value="AIM28128.1"/>
    <property type="molecule type" value="Genomic_DNA"/>
</dbReference>
<dbReference type="InterPro" id="IPR050192">
    <property type="entry name" value="CopG/NikR_regulator"/>
</dbReference>
<dbReference type="AlphaFoldDB" id="A0A088E824"/>
<evidence type="ECO:0000313" key="15">
    <source>
        <dbReference type="Proteomes" id="UP000061362"/>
    </source>
</evidence>
<dbReference type="Proteomes" id="UP000062475">
    <property type="component" value="Chromosome"/>
</dbReference>
<evidence type="ECO:0000313" key="14">
    <source>
        <dbReference type="Proteomes" id="UP000056255"/>
    </source>
</evidence>
<proteinExistence type="inferred from homology"/>
<dbReference type="InterPro" id="IPR013321">
    <property type="entry name" value="Arc_rbn_hlx_hlx"/>
</dbReference>
<evidence type="ECO:0000313" key="16">
    <source>
        <dbReference type="Proteomes" id="UP000062398"/>
    </source>
</evidence>
<dbReference type="InterPro" id="IPR045865">
    <property type="entry name" value="ACT-like_dom_sf"/>
</dbReference>
<reference evidence="7 13" key="1">
    <citation type="journal article" date="2014" name="J. Bacteriol.">
        <title>Role of an Archaeal PitA Transporter in the Copper and Arsenic Resistance of Metallosphaera sedula, an Extreme Thermoacidophile.</title>
        <authorList>
            <person name="McCarthy S."/>
            <person name="Ai C."/>
            <person name="Wheaton G."/>
            <person name="Tevatia R."/>
            <person name="Eckrich V."/>
            <person name="Kelly R."/>
            <person name="Blum P."/>
        </authorList>
    </citation>
    <scope>NUCLEOTIDE SEQUENCE [LARGE SCALE GENOMIC DNA]</scope>
    <source>
        <strain evidence="7 13">CuR1</strain>
    </source>
</reference>
<gene>
    <name evidence="7" type="ORF">HA72_2005</name>
    <name evidence="8" type="ORF">MsedA_2054</name>
    <name evidence="9" type="ORF">MsedB_2056</name>
    <name evidence="10" type="ORF">MsedC_2054</name>
    <name evidence="11" type="ORF">MsedD_2055</name>
    <name evidence="12" type="ORF">MsedE_2055</name>
</gene>
<dbReference type="GO" id="GO:0003677">
    <property type="term" value="F:DNA binding"/>
    <property type="evidence" value="ECO:0007669"/>
    <property type="project" value="UniProtKB-KW"/>
</dbReference>
<evidence type="ECO:0000313" key="9">
    <source>
        <dbReference type="EMBL" id="AKV77190.1"/>
    </source>
</evidence>
<reference evidence="12 14" key="3">
    <citation type="submission" date="2015-07" db="EMBL/GenBank/DDBJ databases">
        <title>Physiological, transcriptional responses and genome re-sequencing of acid resistant extremely thermoacidophilic Metallosphaera sedula SARC-M1.</title>
        <authorList>
            <person name="Ai C."/>
            <person name="McCarthy S."/>
            <person name="Eckrich V."/>
            <person name="Rudrappa D."/>
            <person name="Qiu G."/>
            <person name="Blum P."/>
        </authorList>
    </citation>
    <scope>NUCLEOTIDE SEQUENCE [LARGE SCALE GENOMIC DNA]</scope>
    <source>
        <strain evidence="12 14">SARC-M1</strain>
    </source>
</reference>
<dbReference type="EMBL" id="CP012176">
    <property type="protein sequence ID" value="AKV83915.1"/>
    <property type="molecule type" value="Genomic_DNA"/>
</dbReference>
<evidence type="ECO:0000256" key="4">
    <source>
        <dbReference type="ARBA" id="ARBA00023163"/>
    </source>
</evidence>
<evidence type="ECO:0000256" key="3">
    <source>
        <dbReference type="ARBA" id="ARBA00023125"/>
    </source>
</evidence>
<dbReference type="Pfam" id="PF01402">
    <property type="entry name" value="RHH_1"/>
    <property type="match status" value="1"/>
</dbReference>
<organism evidence="7 13">
    <name type="scientific">Metallosphaera sedula</name>
    <dbReference type="NCBI Taxonomy" id="43687"/>
    <lineage>
        <taxon>Archaea</taxon>
        <taxon>Thermoproteota</taxon>
        <taxon>Thermoprotei</taxon>
        <taxon>Sulfolobales</taxon>
        <taxon>Sulfolobaceae</taxon>
        <taxon>Metallosphaera</taxon>
    </lineage>
</organism>
<keyword evidence="2" id="KW-0805">Transcription regulation</keyword>
<sequence length="128" mass="14588">MNVEKISVALDKETLRRLQRRAEDEGVSRSRLIQMAVSEYLAEFTGEDEEVFGILNLVYEEDGSDEITSVEHQHEASIISTLHVHVNEKLCMEAIAVKGKRRELERLARRLSAINKVKKAKLLVSLEV</sequence>
<evidence type="ECO:0000313" key="13">
    <source>
        <dbReference type="Proteomes" id="UP000029084"/>
    </source>
</evidence>
<dbReference type="EMBL" id="CP012175">
    <property type="protein sequence ID" value="AKV81685.1"/>
    <property type="molecule type" value="Genomic_DNA"/>
</dbReference>
<dbReference type="GO" id="GO:0006355">
    <property type="term" value="P:regulation of DNA-templated transcription"/>
    <property type="evidence" value="ECO:0007669"/>
    <property type="project" value="InterPro"/>
</dbReference>
<evidence type="ECO:0000259" key="6">
    <source>
        <dbReference type="Pfam" id="PF08753"/>
    </source>
</evidence>
<evidence type="ECO:0000313" key="12">
    <source>
        <dbReference type="EMBL" id="AKV83915.1"/>
    </source>
</evidence>
<evidence type="ECO:0000313" key="7">
    <source>
        <dbReference type="EMBL" id="AIM28128.1"/>
    </source>
</evidence>
<dbReference type="RefSeq" id="WP_012021932.1">
    <property type="nucleotide sequence ID" value="NZ_AP019770.1"/>
</dbReference>
<dbReference type="Proteomes" id="UP000056255">
    <property type="component" value="Chromosome"/>
</dbReference>
<dbReference type="InterPro" id="IPR027271">
    <property type="entry name" value="Acetolactate_synth/TF_NikR_C"/>
</dbReference>
<dbReference type="SUPFAM" id="SSF55021">
    <property type="entry name" value="ACT-like"/>
    <property type="match status" value="1"/>
</dbReference>
<dbReference type="InterPro" id="IPR002145">
    <property type="entry name" value="CopG"/>
</dbReference>
<evidence type="ECO:0000256" key="1">
    <source>
        <dbReference type="ARBA" id="ARBA00008478"/>
    </source>
</evidence>
<feature type="domain" description="Transcription factor NikR nickel binding C-terminal" evidence="6">
    <location>
        <begin position="53"/>
        <end position="124"/>
    </location>
</feature>
<comment type="similarity">
    <text evidence="1">Belongs to the transcriptional regulatory CopG/NikR family.</text>
</comment>
<dbReference type="InterPro" id="IPR014864">
    <property type="entry name" value="TF_NikR_Ni-bd_C"/>
</dbReference>
<dbReference type="EMBL" id="CP012172">
    <property type="protein sequence ID" value="AKV74952.1"/>
    <property type="molecule type" value="Genomic_DNA"/>
</dbReference>
<reference evidence="15 16" key="2">
    <citation type="journal article" date="2015" name="Genome Announc.">
        <title>Complete Genome Sequences of Evolved Arsenate-Resistant Metallosphaera sedula Strains.</title>
        <authorList>
            <person name="Ai C."/>
            <person name="McCarthy S."/>
            <person name="Schackwitz W."/>
            <person name="Martin J."/>
            <person name="Lipzen A."/>
            <person name="Blum P."/>
        </authorList>
    </citation>
    <scope>NUCLEOTIDE SEQUENCE [LARGE SCALE GENOMIC DNA]</scope>
    <source>
        <strain evidence="10 16">ARS120-1</strain>
        <strain evidence="11 15">ARS120-2</strain>
        <strain evidence="8 18">ARS50-1</strain>
        <strain evidence="9 17">ARS50-2</strain>
    </source>
</reference>
<evidence type="ECO:0000313" key="18">
    <source>
        <dbReference type="Proteomes" id="UP000068832"/>
    </source>
</evidence>
<evidence type="ECO:0000256" key="2">
    <source>
        <dbReference type="ARBA" id="ARBA00023015"/>
    </source>
</evidence>
<dbReference type="OMA" id="IATEHQF"/>
<dbReference type="PATRIC" id="fig|43687.5.peg.2163"/>
<dbReference type="PANTHER" id="PTHR34719">
    <property type="entry name" value="NICKEL-RESPONSIVE REGULATOR"/>
    <property type="match status" value="1"/>
</dbReference>
<dbReference type="EMBL" id="CP012173">
    <property type="protein sequence ID" value="AKV77190.1"/>
    <property type="molecule type" value="Genomic_DNA"/>
</dbReference>
<dbReference type="PANTHER" id="PTHR34719:SF2">
    <property type="entry name" value="NICKEL-RESPONSIVE REGULATOR"/>
    <property type="match status" value="1"/>
</dbReference>
<accession>A0A088E824</accession>
<dbReference type="Proteomes" id="UP000061362">
    <property type="component" value="Chromosome"/>
</dbReference>
<dbReference type="EMBL" id="CP012174">
    <property type="protein sequence ID" value="AKV79440.1"/>
    <property type="molecule type" value="Genomic_DNA"/>
</dbReference>
<dbReference type="Proteomes" id="UP000068832">
    <property type="component" value="Chromosome"/>
</dbReference>
<dbReference type="Proteomes" id="UP000029084">
    <property type="component" value="Chromosome"/>
</dbReference>
<evidence type="ECO:0000313" key="11">
    <source>
        <dbReference type="EMBL" id="AKV81685.1"/>
    </source>
</evidence>
<evidence type="ECO:0000313" key="10">
    <source>
        <dbReference type="EMBL" id="AKV79440.1"/>
    </source>
</evidence>
<evidence type="ECO:0000259" key="5">
    <source>
        <dbReference type="Pfam" id="PF01402"/>
    </source>
</evidence>
<keyword evidence="4" id="KW-0804">Transcription</keyword>
<dbReference type="Gene3D" id="1.10.1220.10">
    <property type="entry name" value="Met repressor-like"/>
    <property type="match status" value="1"/>
</dbReference>